<organism evidence="4 5">
    <name type="scientific">Actinocorallia aurantiaca</name>
    <dbReference type="NCBI Taxonomy" id="46204"/>
    <lineage>
        <taxon>Bacteria</taxon>
        <taxon>Bacillati</taxon>
        <taxon>Actinomycetota</taxon>
        <taxon>Actinomycetes</taxon>
        <taxon>Streptosporangiales</taxon>
        <taxon>Thermomonosporaceae</taxon>
        <taxon>Actinocorallia</taxon>
    </lineage>
</organism>
<evidence type="ECO:0000259" key="3">
    <source>
        <dbReference type="Pfam" id="PF01814"/>
    </source>
</evidence>
<dbReference type="PANTHER" id="PTHR39428">
    <property type="entry name" value="F420H(2)-DEPENDENT QUINONE REDUCTASE RV1261C"/>
    <property type="match status" value="1"/>
</dbReference>
<feature type="domain" description="Hemerythrin-like" evidence="3">
    <location>
        <begin position="149"/>
        <end position="281"/>
    </location>
</feature>
<evidence type="ECO:0000256" key="1">
    <source>
        <dbReference type="ARBA" id="ARBA00008710"/>
    </source>
</evidence>
<dbReference type="Proteomes" id="UP001501842">
    <property type="component" value="Unassembled WGS sequence"/>
</dbReference>
<dbReference type="InterPro" id="IPR004378">
    <property type="entry name" value="F420H2_quin_Rdtase"/>
</dbReference>
<sequence>MSEWNLKIIEEFRANEGRVGGMFEGAALLLLTTTGARSGRPHTTPLTYMADAAGGDRLLVFASNAGAPTHPAWYHNVLADPRVAVEVGTRSYQATALPLHDEERDRAYTRQSELVPAYAEYQRQTTRVIPVVALYDAAHRADRAAAVGDHLTKVHADLRRELASIREEAASFFNGRSAERPGLGAQLHAHCLTVCDALGEHHTGEDSVFPRLQGMFPGLSPVLEKLRREHLAIARAKDDLRALLDGAEATDPVRFQAELDRLITELEEHFAYEEEQLVPLLNSIALPHPAAG</sequence>
<comment type="catalytic activity">
    <reaction evidence="2">
        <text>oxidized coenzyme F420-(gamma-L-Glu)(n) + a quinol + H(+) = reduced coenzyme F420-(gamma-L-Glu)(n) + a quinone</text>
        <dbReference type="Rhea" id="RHEA:39663"/>
        <dbReference type="Rhea" id="RHEA-COMP:12939"/>
        <dbReference type="Rhea" id="RHEA-COMP:14378"/>
        <dbReference type="ChEBI" id="CHEBI:15378"/>
        <dbReference type="ChEBI" id="CHEBI:24646"/>
        <dbReference type="ChEBI" id="CHEBI:132124"/>
        <dbReference type="ChEBI" id="CHEBI:133980"/>
        <dbReference type="ChEBI" id="CHEBI:139511"/>
    </reaction>
</comment>
<name>A0ABN3TWM7_9ACTN</name>
<dbReference type="CDD" id="cd12108">
    <property type="entry name" value="Hr-like"/>
    <property type="match status" value="1"/>
</dbReference>
<dbReference type="Gene3D" id="1.20.120.520">
    <property type="entry name" value="nmb1532 protein domain like"/>
    <property type="match status" value="1"/>
</dbReference>
<dbReference type="SUPFAM" id="SSF50475">
    <property type="entry name" value="FMN-binding split barrel"/>
    <property type="match status" value="1"/>
</dbReference>
<dbReference type="Gene3D" id="2.30.110.10">
    <property type="entry name" value="Electron Transport, Fmn-binding Protein, Chain A"/>
    <property type="match status" value="1"/>
</dbReference>
<evidence type="ECO:0000256" key="2">
    <source>
        <dbReference type="ARBA" id="ARBA00049106"/>
    </source>
</evidence>
<evidence type="ECO:0000313" key="5">
    <source>
        <dbReference type="Proteomes" id="UP001501842"/>
    </source>
</evidence>
<dbReference type="NCBIfam" id="TIGR00026">
    <property type="entry name" value="hi_GC_TIGR00026"/>
    <property type="match status" value="1"/>
</dbReference>
<protein>
    <submittedName>
        <fullName evidence="4">Nitroreductase/quinone reductase family protein</fullName>
    </submittedName>
</protein>
<proteinExistence type="inferred from homology"/>
<gene>
    <name evidence="4" type="ORF">GCM10010439_03800</name>
</gene>
<dbReference type="RefSeq" id="WP_344448306.1">
    <property type="nucleotide sequence ID" value="NZ_BAAATZ010000002.1"/>
</dbReference>
<dbReference type="EMBL" id="BAAATZ010000002">
    <property type="protein sequence ID" value="GAA2719073.1"/>
    <property type="molecule type" value="Genomic_DNA"/>
</dbReference>
<reference evidence="4 5" key="1">
    <citation type="journal article" date="2019" name="Int. J. Syst. Evol. Microbiol.">
        <title>The Global Catalogue of Microorganisms (GCM) 10K type strain sequencing project: providing services to taxonomists for standard genome sequencing and annotation.</title>
        <authorList>
            <consortium name="The Broad Institute Genomics Platform"/>
            <consortium name="The Broad Institute Genome Sequencing Center for Infectious Disease"/>
            <person name="Wu L."/>
            <person name="Ma J."/>
        </authorList>
    </citation>
    <scope>NUCLEOTIDE SEQUENCE [LARGE SCALE GENOMIC DNA]</scope>
    <source>
        <strain evidence="4 5">JCM 8201</strain>
    </source>
</reference>
<evidence type="ECO:0000313" key="4">
    <source>
        <dbReference type="EMBL" id="GAA2719073.1"/>
    </source>
</evidence>
<accession>A0ABN3TWM7</accession>
<dbReference type="PANTHER" id="PTHR39428:SF1">
    <property type="entry name" value="F420H(2)-DEPENDENT QUINONE REDUCTASE RV1261C"/>
    <property type="match status" value="1"/>
</dbReference>
<dbReference type="Pfam" id="PF01814">
    <property type="entry name" value="Hemerythrin"/>
    <property type="match status" value="1"/>
</dbReference>
<dbReference type="Pfam" id="PF04075">
    <property type="entry name" value="F420H2_quin_red"/>
    <property type="match status" value="1"/>
</dbReference>
<keyword evidence="5" id="KW-1185">Reference proteome</keyword>
<dbReference type="InterPro" id="IPR012312">
    <property type="entry name" value="Hemerythrin-like"/>
</dbReference>
<comment type="caution">
    <text evidence="4">The sequence shown here is derived from an EMBL/GenBank/DDBJ whole genome shotgun (WGS) entry which is preliminary data.</text>
</comment>
<dbReference type="InterPro" id="IPR012349">
    <property type="entry name" value="Split_barrel_FMN-bd"/>
</dbReference>
<comment type="similarity">
    <text evidence="1">Belongs to the F420H(2)-dependent quinone reductase family.</text>
</comment>